<dbReference type="GO" id="GO:0043041">
    <property type="term" value="P:amino acid activation for nonribosomal peptide biosynthetic process"/>
    <property type="evidence" value="ECO:0007669"/>
    <property type="project" value="TreeGrafter"/>
</dbReference>
<evidence type="ECO:0000259" key="3">
    <source>
        <dbReference type="Pfam" id="PF00550"/>
    </source>
</evidence>
<dbReference type="Gene3D" id="1.10.1200.10">
    <property type="entry name" value="ACP-like"/>
    <property type="match status" value="1"/>
</dbReference>
<dbReference type="GO" id="GO:0016874">
    <property type="term" value="F:ligase activity"/>
    <property type="evidence" value="ECO:0007669"/>
    <property type="project" value="UniProtKB-KW"/>
</dbReference>
<evidence type="ECO:0000313" key="4">
    <source>
        <dbReference type="EMBL" id="KAF6222385.1"/>
    </source>
</evidence>
<proteinExistence type="predicted"/>
<evidence type="ECO:0000256" key="1">
    <source>
        <dbReference type="ARBA" id="ARBA00022598"/>
    </source>
</evidence>
<accession>A0A8H6CFF3</accession>
<dbReference type="GO" id="GO:0031177">
    <property type="term" value="F:phosphopantetheine binding"/>
    <property type="evidence" value="ECO:0007669"/>
    <property type="project" value="TreeGrafter"/>
</dbReference>
<feature type="region of interest" description="Disordered" evidence="2">
    <location>
        <begin position="26"/>
        <end position="47"/>
    </location>
</feature>
<dbReference type="Proteomes" id="UP000593566">
    <property type="component" value="Unassembled WGS sequence"/>
</dbReference>
<dbReference type="PANTHER" id="PTHR45527">
    <property type="entry name" value="NONRIBOSOMAL PEPTIDE SYNTHETASE"/>
    <property type="match status" value="1"/>
</dbReference>
<gene>
    <name evidence="4" type="ORF">HO133_001471</name>
</gene>
<dbReference type="Pfam" id="PF00550">
    <property type="entry name" value="PP-binding"/>
    <property type="match status" value="1"/>
</dbReference>
<sequence>MLSKSPHPAGLVFSPPLLTASLIRPVRKRHPSLPQRPKSPVRKKPSAAKAATFAILSSRLPAYNARGTDADLAFGLEESDISNDSNFWTEGGDSVTAMRLITAARERNIALDTETIFNHLVLMDMANSCRPTEPDKDSEVDPRPEELDRNVVQACAEACGVQQDLIEDIFFAANF</sequence>
<evidence type="ECO:0000256" key="2">
    <source>
        <dbReference type="SAM" id="MobiDB-lite"/>
    </source>
</evidence>
<dbReference type="GO" id="GO:0044550">
    <property type="term" value="P:secondary metabolite biosynthetic process"/>
    <property type="evidence" value="ECO:0007669"/>
    <property type="project" value="TreeGrafter"/>
</dbReference>
<comment type="caution">
    <text evidence="4">The sequence shown here is derived from an EMBL/GenBank/DDBJ whole genome shotgun (WGS) entry which is preliminary data.</text>
</comment>
<reference evidence="4 5" key="1">
    <citation type="journal article" date="2020" name="Genomics">
        <title>Complete, high-quality genomes from long-read metagenomic sequencing of two wolf lichen thalli reveals enigmatic genome architecture.</title>
        <authorList>
            <person name="McKenzie S.K."/>
            <person name="Walston R.F."/>
            <person name="Allen J.L."/>
        </authorList>
    </citation>
    <scope>NUCLEOTIDE SEQUENCE [LARGE SCALE GENOMIC DNA]</scope>
    <source>
        <strain evidence="4">WasteWater1</strain>
    </source>
</reference>
<dbReference type="GO" id="GO:0005737">
    <property type="term" value="C:cytoplasm"/>
    <property type="evidence" value="ECO:0007669"/>
    <property type="project" value="TreeGrafter"/>
</dbReference>
<evidence type="ECO:0000313" key="5">
    <source>
        <dbReference type="Proteomes" id="UP000593566"/>
    </source>
</evidence>
<dbReference type="InterPro" id="IPR009081">
    <property type="entry name" value="PP-bd_ACP"/>
</dbReference>
<protein>
    <recommendedName>
        <fullName evidence="3">Carrier domain-containing protein</fullName>
    </recommendedName>
</protein>
<name>A0A8H6CFF3_9LECA</name>
<dbReference type="SUPFAM" id="SSF47336">
    <property type="entry name" value="ACP-like"/>
    <property type="match status" value="1"/>
</dbReference>
<dbReference type="GeneID" id="59329887"/>
<dbReference type="RefSeq" id="XP_037151820.1">
    <property type="nucleotide sequence ID" value="XM_037292401.1"/>
</dbReference>
<keyword evidence="5" id="KW-1185">Reference proteome</keyword>
<dbReference type="PANTHER" id="PTHR45527:SF1">
    <property type="entry name" value="FATTY ACID SYNTHASE"/>
    <property type="match status" value="1"/>
</dbReference>
<dbReference type="AlphaFoldDB" id="A0A8H6CFF3"/>
<dbReference type="EMBL" id="JACCJB010000012">
    <property type="protein sequence ID" value="KAF6222385.1"/>
    <property type="molecule type" value="Genomic_DNA"/>
</dbReference>
<keyword evidence="1" id="KW-0436">Ligase</keyword>
<feature type="domain" description="Carrier" evidence="3">
    <location>
        <begin position="74"/>
        <end position="127"/>
    </location>
</feature>
<organism evidence="4 5">
    <name type="scientific">Letharia lupina</name>
    <dbReference type="NCBI Taxonomy" id="560253"/>
    <lineage>
        <taxon>Eukaryota</taxon>
        <taxon>Fungi</taxon>
        <taxon>Dikarya</taxon>
        <taxon>Ascomycota</taxon>
        <taxon>Pezizomycotina</taxon>
        <taxon>Lecanoromycetes</taxon>
        <taxon>OSLEUM clade</taxon>
        <taxon>Lecanoromycetidae</taxon>
        <taxon>Lecanorales</taxon>
        <taxon>Lecanorineae</taxon>
        <taxon>Parmeliaceae</taxon>
        <taxon>Letharia</taxon>
    </lineage>
</organism>
<dbReference type="InterPro" id="IPR036736">
    <property type="entry name" value="ACP-like_sf"/>
</dbReference>